<organism evidence="2 3">
    <name type="scientific">Algivirga pacifica</name>
    <dbReference type="NCBI Taxonomy" id="1162670"/>
    <lineage>
        <taxon>Bacteria</taxon>
        <taxon>Pseudomonadati</taxon>
        <taxon>Bacteroidota</taxon>
        <taxon>Cytophagia</taxon>
        <taxon>Cytophagales</taxon>
        <taxon>Flammeovirgaceae</taxon>
        <taxon>Algivirga</taxon>
    </lineage>
</organism>
<comment type="caution">
    <text evidence="2">The sequence shown here is derived from an EMBL/GenBank/DDBJ whole genome shotgun (WGS) entry which is preliminary data.</text>
</comment>
<sequence length="1014" mass="116426">MPSCKLTEALHAMENQTTAYINTLKDNPDARLRSRQAFYEKYGFGRWTKYGFGESELDFLEWEIKRGVLNPVGGSPWWSAVNLDFIYYAELAKNIFESKEEIDGVALPVQRWLDYLHTPSSQTWYMAHNTSIVMGYIKYVELATQENPYEQYFINEVLMRVLYAQEMVDGKAEGFWKVGEWLANPKLPSVDILVGLQDLYPTHYPLSKKDIIHVEHKGRSIEMFMEDFLDEVLISSQLDELFADTAVLLQIPELTTFVKNNKCIYPMVNQKTNKKKIAIIGGGIAGMTTAWELSNQANWKEKYDITIYQMGWRCGGKATTGVGMEGRIEERGIHMFQGWYENAFRMVKEVYHHIGEQGLNPEGAFQTWKDAFVQNPVTLMVEQDKEGNWMNWPMVLPTNNLEPGTGEPVSVALLLKEFTALGLQMLIGSPYQEDEDGDVGFLNEWLQDTFFDHPLKGKKKKSGLSYLTEMAVDRAEDYLDVEFNVLEDLLEDVLALSYKEDRKLSTQQIVTKSDSFMKELFKRTTADFLEKHNSIRRIAEIVQLGLACVKGVYSQVYNAEKDTYEWGNINGYDFIEWLKMNGASEEVCNSAIVRFLYKGTFANQFNGQPGTVAADVAVRMMLMIPSYKGSFVWNLKGGTGGSFTAPLYMALKDRGVSFEFFHKLSEVSYTEGSEIEQIIMDRQVDLKEGQTHYAPIVQQNGVWQWRATLDYTQLNPEQAKVLQEENIDLESNWSGWENVASNSLQKGKDFDIAILATSINPLKQTCKDIIQHKPAWKDMVDNVKTTPTLNVQFWLKENIEDLGMDLGEWGMSEEAYANTVIYEDLLYSWTSMTFVEPYEAWGKQNQPKQISYWCGTWPVQTPQPAPSETNYPQQELDKLKANTYQWMNEYMGWFWPKAVQQGAHGQEFDYNLLCDKDMDLSPMERFNQQHFVVNIDPSMQYVLAQPGTDKYRLKTDATSYDNLYFAGDWIDFGMNVGYMEGTVISGLQAAHKILEQHMACEEEELAPVLGIQFN</sequence>
<feature type="domain" description="Amine oxidase" evidence="1">
    <location>
        <begin position="939"/>
        <end position="994"/>
    </location>
</feature>
<keyword evidence="3" id="KW-1185">Reference proteome</keyword>
<name>A0ABP9D560_9BACT</name>
<dbReference type="InterPro" id="IPR036188">
    <property type="entry name" value="FAD/NAD-bd_sf"/>
</dbReference>
<proteinExistence type="predicted"/>
<dbReference type="InterPro" id="IPR002937">
    <property type="entry name" value="Amino_oxidase"/>
</dbReference>
<evidence type="ECO:0000313" key="2">
    <source>
        <dbReference type="EMBL" id="GAA4829075.1"/>
    </source>
</evidence>
<dbReference type="EMBL" id="BAABJX010000020">
    <property type="protein sequence ID" value="GAA4829075.1"/>
    <property type="molecule type" value="Genomic_DNA"/>
</dbReference>
<dbReference type="RefSeq" id="WP_345370209.1">
    <property type="nucleotide sequence ID" value="NZ_BAABJX010000020.1"/>
</dbReference>
<dbReference type="Pfam" id="PF01593">
    <property type="entry name" value="Amino_oxidase"/>
    <property type="match status" value="1"/>
</dbReference>
<protein>
    <recommendedName>
        <fullName evidence="1">Amine oxidase domain-containing protein</fullName>
    </recommendedName>
</protein>
<evidence type="ECO:0000259" key="1">
    <source>
        <dbReference type="Pfam" id="PF01593"/>
    </source>
</evidence>
<dbReference type="Pfam" id="PF13450">
    <property type="entry name" value="NAD_binding_8"/>
    <property type="match status" value="1"/>
</dbReference>
<dbReference type="Gene3D" id="3.50.50.60">
    <property type="entry name" value="FAD/NAD(P)-binding domain"/>
    <property type="match status" value="1"/>
</dbReference>
<accession>A0ABP9D560</accession>
<dbReference type="SUPFAM" id="SSF51905">
    <property type="entry name" value="FAD/NAD(P)-binding domain"/>
    <property type="match status" value="1"/>
</dbReference>
<dbReference type="Proteomes" id="UP001500298">
    <property type="component" value="Unassembled WGS sequence"/>
</dbReference>
<dbReference type="PANTHER" id="PTHR42923">
    <property type="entry name" value="PROTOPORPHYRINOGEN OXIDASE"/>
    <property type="match status" value="1"/>
</dbReference>
<dbReference type="InterPro" id="IPR050464">
    <property type="entry name" value="Zeta_carotene_desat/Oxidored"/>
</dbReference>
<dbReference type="PANTHER" id="PTHR42923:SF46">
    <property type="entry name" value="AMINE OXIDASE"/>
    <property type="match status" value="1"/>
</dbReference>
<evidence type="ECO:0000313" key="3">
    <source>
        <dbReference type="Proteomes" id="UP001500298"/>
    </source>
</evidence>
<reference evidence="3" key="1">
    <citation type="journal article" date="2019" name="Int. J. Syst. Evol. Microbiol.">
        <title>The Global Catalogue of Microorganisms (GCM) 10K type strain sequencing project: providing services to taxonomists for standard genome sequencing and annotation.</title>
        <authorList>
            <consortium name="The Broad Institute Genomics Platform"/>
            <consortium name="The Broad Institute Genome Sequencing Center for Infectious Disease"/>
            <person name="Wu L."/>
            <person name="Ma J."/>
        </authorList>
    </citation>
    <scope>NUCLEOTIDE SEQUENCE [LARGE SCALE GENOMIC DNA]</scope>
    <source>
        <strain evidence="3">JCM 18326</strain>
    </source>
</reference>
<gene>
    <name evidence="2" type="ORF">GCM10023331_12790</name>
</gene>